<dbReference type="SMART" id="SM00060">
    <property type="entry name" value="FN3"/>
    <property type="match status" value="1"/>
</dbReference>
<evidence type="ECO:0000259" key="2">
    <source>
        <dbReference type="PROSITE" id="PS50835"/>
    </source>
</evidence>
<dbReference type="PANTHER" id="PTHR10075:SF14">
    <property type="entry name" value="CELL ADHESION MOLECULE DSCAM2-RELATED"/>
    <property type="match status" value="1"/>
</dbReference>
<accession>A0ABS2YK66</accession>
<dbReference type="Pfam" id="PF13927">
    <property type="entry name" value="Ig_3"/>
    <property type="match status" value="1"/>
</dbReference>
<evidence type="ECO:0000256" key="1">
    <source>
        <dbReference type="ARBA" id="ARBA00023319"/>
    </source>
</evidence>
<feature type="non-terminal residue" evidence="4">
    <location>
        <position position="1"/>
    </location>
</feature>
<dbReference type="Gene3D" id="2.60.40.10">
    <property type="entry name" value="Immunoglobulins"/>
    <property type="match status" value="2"/>
</dbReference>
<feature type="non-terminal residue" evidence="4">
    <location>
        <position position="317"/>
    </location>
</feature>
<dbReference type="PANTHER" id="PTHR10075">
    <property type="entry name" value="BASIGIN RELATED"/>
    <property type="match status" value="1"/>
</dbReference>
<sequence length="317" mass="34819">PSAPSHLICGCTVLPQGAPRCFAVATRNNEYLMLSCGWEGGLPRALLWWSAGDGTVLGSSEEAANILVLKSSGAYSGKEFVCRGKHPLTLQSQQCRFKLEAPVLVTQRSVVSVFEGSDVQLTCILKATYLASEIIWYNNQNQNVWDAPQKYLLQREAAWSNLTVRETDGNRDEGEYWCAATNAVGGAQIPITLNVKKYPSPPNVTISKLLYSRQRTEVELEWMTRGSGDLTGFIVERQVARKSSPSSGTYPVGKQDRAPSWETVAGQINPDVRGHKLSGLDPATLYAFRIMAVNHRTMGYPSEVKTPGKETPAQPQQ</sequence>
<keyword evidence="1" id="KW-0393">Immunoglobulin domain</keyword>
<proteinExistence type="predicted"/>
<dbReference type="EMBL" id="JAAWVQ010163261">
    <property type="protein sequence ID" value="MBN3287116.1"/>
    <property type="molecule type" value="Genomic_DNA"/>
</dbReference>
<evidence type="ECO:0000259" key="3">
    <source>
        <dbReference type="PROSITE" id="PS50853"/>
    </source>
</evidence>
<feature type="domain" description="Ig-like" evidence="2">
    <location>
        <begin position="102"/>
        <end position="194"/>
    </location>
</feature>
<evidence type="ECO:0000313" key="4">
    <source>
        <dbReference type="EMBL" id="MBN3287116.1"/>
    </source>
</evidence>
<dbReference type="InterPro" id="IPR007110">
    <property type="entry name" value="Ig-like_dom"/>
</dbReference>
<dbReference type="PROSITE" id="PS50835">
    <property type="entry name" value="IG_LIKE"/>
    <property type="match status" value="1"/>
</dbReference>
<organism evidence="4 5">
    <name type="scientific">Polyodon spathula</name>
    <name type="common">North American paddlefish</name>
    <name type="synonym">Squalus spathula</name>
    <dbReference type="NCBI Taxonomy" id="7913"/>
    <lineage>
        <taxon>Eukaryota</taxon>
        <taxon>Metazoa</taxon>
        <taxon>Chordata</taxon>
        <taxon>Craniata</taxon>
        <taxon>Vertebrata</taxon>
        <taxon>Euteleostomi</taxon>
        <taxon>Actinopterygii</taxon>
        <taxon>Chondrostei</taxon>
        <taxon>Acipenseriformes</taxon>
        <taxon>Polyodontidae</taxon>
        <taxon>Polyodon</taxon>
    </lineage>
</organism>
<dbReference type="SUPFAM" id="SSF49265">
    <property type="entry name" value="Fibronectin type III"/>
    <property type="match status" value="1"/>
</dbReference>
<name>A0ABS2YK66_POLSP</name>
<dbReference type="PROSITE" id="PS50853">
    <property type="entry name" value="FN3"/>
    <property type="match status" value="1"/>
</dbReference>
<dbReference type="InterPro" id="IPR036179">
    <property type="entry name" value="Ig-like_dom_sf"/>
</dbReference>
<dbReference type="SUPFAM" id="SSF48726">
    <property type="entry name" value="Immunoglobulin"/>
    <property type="match status" value="1"/>
</dbReference>
<dbReference type="InterPro" id="IPR003599">
    <property type="entry name" value="Ig_sub"/>
</dbReference>
<keyword evidence="5" id="KW-1185">Reference proteome</keyword>
<gene>
    <name evidence="4" type="primary">Vsig10</name>
    <name evidence="4" type="ORF">GTO93_0008334</name>
</gene>
<dbReference type="Pfam" id="PF00041">
    <property type="entry name" value="fn3"/>
    <property type="match status" value="1"/>
</dbReference>
<dbReference type="Proteomes" id="UP001166093">
    <property type="component" value="Unassembled WGS sequence"/>
</dbReference>
<reference evidence="4" key="1">
    <citation type="journal article" date="2021" name="Cell">
        <title>Tracing the genetic footprints of vertebrate landing in non-teleost ray-finned fishes.</title>
        <authorList>
            <person name="Bi X."/>
            <person name="Wang K."/>
            <person name="Yang L."/>
            <person name="Pan H."/>
            <person name="Jiang H."/>
            <person name="Wei Q."/>
            <person name="Fang M."/>
            <person name="Yu H."/>
            <person name="Zhu C."/>
            <person name="Cai Y."/>
            <person name="He Y."/>
            <person name="Gan X."/>
            <person name="Zeng H."/>
            <person name="Yu D."/>
            <person name="Zhu Y."/>
            <person name="Jiang H."/>
            <person name="Qiu Q."/>
            <person name="Yang H."/>
            <person name="Zhang Y.E."/>
            <person name="Wang W."/>
            <person name="Zhu M."/>
            <person name="He S."/>
            <person name="Zhang G."/>
        </authorList>
    </citation>
    <scope>NUCLEOTIDE SEQUENCE</scope>
    <source>
        <strain evidence="4">Pddl_001</strain>
    </source>
</reference>
<dbReference type="SMART" id="SM00408">
    <property type="entry name" value="IGc2"/>
    <property type="match status" value="1"/>
</dbReference>
<dbReference type="InterPro" id="IPR003961">
    <property type="entry name" value="FN3_dom"/>
</dbReference>
<feature type="domain" description="Fibronectin type-III" evidence="3">
    <location>
        <begin position="200"/>
        <end position="314"/>
    </location>
</feature>
<dbReference type="InterPro" id="IPR013783">
    <property type="entry name" value="Ig-like_fold"/>
</dbReference>
<evidence type="ECO:0000313" key="5">
    <source>
        <dbReference type="Proteomes" id="UP001166093"/>
    </source>
</evidence>
<dbReference type="InterPro" id="IPR003598">
    <property type="entry name" value="Ig_sub2"/>
</dbReference>
<comment type="caution">
    <text evidence="4">The sequence shown here is derived from an EMBL/GenBank/DDBJ whole genome shotgun (WGS) entry which is preliminary data.</text>
</comment>
<protein>
    <submittedName>
        <fullName evidence="4">VSI10 protein</fullName>
    </submittedName>
</protein>
<dbReference type="SMART" id="SM00409">
    <property type="entry name" value="IG"/>
    <property type="match status" value="1"/>
</dbReference>
<dbReference type="InterPro" id="IPR036116">
    <property type="entry name" value="FN3_sf"/>
</dbReference>
<dbReference type="CDD" id="cd00063">
    <property type="entry name" value="FN3"/>
    <property type="match status" value="1"/>
</dbReference>